<evidence type="ECO:0000256" key="6">
    <source>
        <dbReference type="ARBA" id="ARBA00023136"/>
    </source>
</evidence>
<proteinExistence type="inferred from homology"/>
<sequence>MCGFQRLASRIAALRAAPAGPVPDAHSGAPSLRQIMFSFFKRFKGSKESDTAADESQTAPEVTTPEPAARAPAAPVAPAAPSPAAPVRAGTPPAAPLKIQPEPEPEPEESTLETVEIVPPPILDASAKRSWLTRLKTGLSKTSSSLTGIFVGTKIDEDLYEELETALLMSDAGVEATEFLLESLREKVRNDRLTDPQQVKGALRTLLVDLLKPLEKSLMLGRAQPLVMMIAGVNGAGKTTSIGKLAKHLQSFDQSVLLAAGDTFRAAAREQLAVWGQRNNVTVVAQESGDPAAVIFDAVGAARARKINVMMADTAGRLPTQLHLMEELRKVKRVIGKAQDGAPHEVLLVIDANTGQNALTQVKAFDDALGLTGLVVTKLDGTAKGGILAAIARQRPIPVYFIGVGEKVEDLQPFSAEEFSDALLGG</sequence>
<organism evidence="13 14">
    <name type="scientific">Paraburkholderia ribeironis</name>
    <dbReference type="NCBI Taxonomy" id="1247936"/>
    <lineage>
        <taxon>Bacteria</taxon>
        <taxon>Pseudomonadati</taxon>
        <taxon>Pseudomonadota</taxon>
        <taxon>Betaproteobacteria</taxon>
        <taxon>Burkholderiales</taxon>
        <taxon>Burkholderiaceae</taxon>
        <taxon>Paraburkholderia</taxon>
    </lineage>
</organism>
<keyword evidence="1 10" id="KW-1003">Cell membrane</keyword>
<dbReference type="FunFam" id="1.20.120.140:FF:000002">
    <property type="entry name" value="Signal recognition particle receptor FtsY"/>
    <property type="match status" value="1"/>
</dbReference>
<protein>
    <recommendedName>
        <fullName evidence="10">Signal recognition particle receptor FtsY</fullName>
        <shortName evidence="10">SRP receptor</shortName>
        <ecNumber evidence="10">3.6.5.4</ecNumber>
    </recommendedName>
</protein>
<dbReference type="CDD" id="cd17874">
    <property type="entry name" value="FtsY"/>
    <property type="match status" value="1"/>
</dbReference>
<evidence type="ECO:0000256" key="10">
    <source>
        <dbReference type="HAMAP-Rule" id="MF_00920"/>
    </source>
</evidence>
<evidence type="ECO:0000256" key="4">
    <source>
        <dbReference type="ARBA" id="ARBA00022801"/>
    </source>
</evidence>
<comment type="similarity">
    <text evidence="10">Belongs to the GTP-binding SRP family. FtsY subfamily.</text>
</comment>
<dbReference type="GO" id="GO:0005525">
    <property type="term" value="F:GTP binding"/>
    <property type="evidence" value="ECO:0007669"/>
    <property type="project" value="UniProtKB-UniRule"/>
</dbReference>
<dbReference type="Gene3D" id="1.20.120.140">
    <property type="entry name" value="Signal recognition particle SRP54, nucleotide-binding domain"/>
    <property type="match status" value="1"/>
</dbReference>
<dbReference type="InterPro" id="IPR000897">
    <property type="entry name" value="SRP54_GTPase_dom"/>
</dbReference>
<evidence type="ECO:0000256" key="11">
    <source>
        <dbReference type="SAM" id="MobiDB-lite"/>
    </source>
</evidence>
<dbReference type="NCBIfam" id="TIGR00064">
    <property type="entry name" value="ftsY"/>
    <property type="match status" value="1"/>
</dbReference>
<evidence type="ECO:0000256" key="9">
    <source>
        <dbReference type="ARBA" id="ARBA00053570"/>
    </source>
</evidence>
<feature type="binding site" evidence="10">
    <location>
        <begin position="232"/>
        <end position="239"/>
    </location>
    <ligand>
        <name>GTP</name>
        <dbReference type="ChEBI" id="CHEBI:37565"/>
    </ligand>
</feature>
<evidence type="ECO:0000256" key="2">
    <source>
        <dbReference type="ARBA" id="ARBA00022490"/>
    </source>
</evidence>
<dbReference type="SMART" id="SM00963">
    <property type="entry name" value="SRP54_N"/>
    <property type="match status" value="1"/>
</dbReference>
<gene>
    <name evidence="10 13" type="primary">ftsY</name>
    <name evidence="13" type="ORF">BN2475_100037</name>
</gene>
<dbReference type="PANTHER" id="PTHR43134:SF1">
    <property type="entry name" value="SIGNAL RECOGNITION PARTICLE RECEPTOR SUBUNIT ALPHA"/>
    <property type="match status" value="1"/>
</dbReference>
<dbReference type="STRING" id="1247936.BN2475_100037"/>
<dbReference type="InterPro" id="IPR036225">
    <property type="entry name" value="SRP/SRP_N"/>
</dbReference>
<dbReference type="GO" id="GO:0005737">
    <property type="term" value="C:cytoplasm"/>
    <property type="evidence" value="ECO:0007669"/>
    <property type="project" value="UniProtKB-SubCell"/>
</dbReference>
<feature type="binding site" evidence="10">
    <location>
        <begin position="377"/>
        <end position="380"/>
    </location>
    <ligand>
        <name>GTP</name>
        <dbReference type="ChEBI" id="CHEBI:37565"/>
    </ligand>
</feature>
<dbReference type="HAMAP" id="MF_00920">
    <property type="entry name" value="FtsY"/>
    <property type="match status" value="1"/>
</dbReference>
<dbReference type="Pfam" id="PF00448">
    <property type="entry name" value="SRP54"/>
    <property type="match status" value="1"/>
</dbReference>
<keyword evidence="7 10" id="KW-0675">Receptor</keyword>
<feature type="domain" description="SRP54-type proteins GTP-binding" evidence="12">
    <location>
        <begin position="398"/>
        <end position="411"/>
    </location>
</feature>
<dbReference type="GO" id="GO:0006614">
    <property type="term" value="P:SRP-dependent cotranslational protein targeting to membrane"/>
    <property type="evidence" value="ECO:0007669"/>
    <property type="project" value="InterPro"/>
</dbReference>
<dbReference type="SMART" id="SM00962">
    <property type="entry name" value="SRP54"/>
    <property type="match status" value="1"/>
</dbReference>
<comment type="subcellular location">
    <subcellularLocation>
        <location evidence="10">Cell membrane</location>
        <topology evidence="10">Peripheral membrane protein</topology>
        <orientation evidence="10">Cytoplasmic side</orientation>
    </subcellularLocation>
    <subcellularLocation>
        <location evidence="10">Cytoplasm</location>
    </subcellularLocation>
</comment>
<keyword evidence="14" id="KW-1185">Reference proteome</keyword>
<evidence type="ECO:0000256" key="8">
    <source>
        <dbReference type="ARBA" id="ARBA00048027"/>
    </source>
</evidence>
<keyword evidence="6 10" id="KW-0472">Membrane</keyword>
<dbReference type="Gene3D" id="3.40.50.300">
    <property type="entry name" value="P-loop containing nucleotide triphosphate hydrolases"/>
    <property type="match status" value="1"/>
</dbReference>
<feature type="compositionally biased region" description="Low complexity" evidence="11">
    <location>
        <begin position="58"/>
        <end position="77"/>
    </location>
</feature>
<dbReference type="SMART" id="SM00382">
    <property type="entry name" value="AAA"/>
    <property type="match status" value="1"/>
</dbReference>
<dbReference type="FunFam" id="3.40.50.300:FF:000053">
    <property type="entry name" value="Signal recognition particle receptor FtsY"/>
    <property type="match status" value="1"/>
</dbReference>
<evidence type="ECO:0000256" key="7">
    <source>
        <dbReference type="ARBA" id="ARBA00023170"/>
    </source>
</evidence>
<name>A0A1N7RPA7_9BURK</name>
<keyword evidence="2 10" id="KW-0963">Cytoplasm</keyword>
<dbReference type="PROSITE" id="PS00300">
    <property type="entry name" value="SRP54"/>
    <property type="match status" value="1"/>
</dbReference>
<evidence type="ECO:0000256" key="5">
    <source>
        <dbReference type="ARBA" id="ARBA00023134"/>
    </source>
</evidence>
<dbReference type="InterPro" id="IPR013822">
    <property type="entry name" value="Signal_recog_particl_SRP54_hlx"/>
</dbReference>
<accession>A0A1N7RPA7</accession>
<keyword evidence="4 10" id="KW-0378">Hydrolase</keyword>
<comment type="function">
    <text evidence="9 10">Involved in targeting and insertion of nascent membrane proteins into the cytoplasmic membrane. Acts as a receptor for the complex formed by the signal recognition particle (SRP) and the ribosome-nascent chain (RNC). Interaction with SRP-RNC leads to the transfer of the RNC complex to the Sec translocase for insertion into the membrane, the hydrolysis of GTP by both Ffh and FtsY, and the dissociation of the SRP-FtsY complex into the individual components.</text>
</comment>
<evidence type="ECO:0000259" key="12">
    <source>
        <dbReference type="PROSITE" id="PS00300"/>
    </source>
</evidence>
<dbReference type="GO" id="GO:0003924">
    <property type="term" value="F:GTPase activity"/>
    <property type="evidence" value="ECO:0007669"/>
    <property type="project" value="UniProtKB-UniRule"/>
</dbReference>
<dbReference type="SUPFAM" id="SSF47364">
    <property type="entry name" value="Domain of the SRP/SRP receptor G-proteins"/>
    <property type="match status" value="1"/>
</dbReference>
<evidence type="ECO:0000313" key="14">
    <source>
        <dbReference type="Proteomes" id="UP000187012"/>
    </source>
</evidence>
<dbReference type="PANTHER" id="PTHR43134">
    <property type="entry name" value="SIGNAL RECOGNITION PARTICLE RECEPTOR SUBUNIT ALPHA"/>
    <property type="match status" value="1"/>
</dbReference>
<dbReference type="Pfam" id="PF02881">
    <property type="entry name" value="SRP54_N"/>
    <property type="match status" value="1"/>
</dbReference>
<dbReference type="Proteomes" id="UP000187012">
    <property type="component" value="Unassembled WGS sequence"/>
</dbReference>
<evidence type="ECO:0000313" key="13">
    <source>
        <dbReference type="EMBL" id="SIT36924.1"/>
    </source>
</evidence>
<reference evidence="13 14" key="1">
    <citation type="submission" date="2016-12" db="EMBL/GenBank/DDBJ databases">
        <authorList>
            <person name="Song W.-J."/>
            <person name="Kurnit D.M."/>
        </authorList>
    </citation>
    <scope>NUCLEOTIDE SEQUENCE [LARGE SCALE GENOMIC DNA]</scope>
    <source>
        <strain evidence="13 14">STM7296</strain>
    </source>
</reference>
<dbReference type="EMBL" id="CYGX02000010">
    <property type="protein sequence ID" value="SIT36924.1"/>
    <property type="molecule type" value="Genomic_DNA"/>
</dbReference>
<keyword evidence="5 10" id="KW-0342">GTP-binding</keyword>
<dbReference type="SUPFAM" id="SSF52540">
    <property type="entry name" value="P-loop containing nucleoside triphosphate hydrolases"/>
    <property type="match status" value="1"/>
</dbReference>
<dbReference type="InterPro" id="IPR003593">
    <property type="entry name" value="AAA+_ATPase"/>
</dbReference>
<feature type="binding site" evidence="10">
    <location>
        <begin position="313"/>
        <end position="317"/>
    </location>
    <ligand>
        <name>GTP</name>
        <dbReference type="ChEBI" id="CHEBI:37565"/>
    </ligand>
</feature>
<dbReference type="GO" id="GO:0005047">
    <property type="term" value="F:signal recognition particle binding"/>
    <property type="evidence" value="ECO:0007669"/>
    <property type="project" value="TreeGrafter"/>
</dbReference>
<comment type="subunit">
    <text evidence="10">Part of the signal recognition particle protein translocation system, which is composed of SRP and FtsY. SRP is a ribonucleoprotein composed of Ffh and a 4.5S RNA molecule.</text>
</comment>
<dbReference type="AlphaFoldDB" id="A0A1N7RPA7"/>
<dbReference type="GO" id="GO:0005886">
    <property type="term" value="C:plasma membrane"/>
    <property type="evidence" value="ECO:0007669"/>
    <property type="project" value="UniProtKB-SubCell"/>
</dbReference>
<keyword evidence="3 10" id="KW-0547">Nucleotide-binding</keyword>
<feature type="region of interest" description="Disordered" evidence="11">
    <location>
        <begin position="48"/>
        <end position="113"/>
    </location>
</feature>
<dbReference type="EC" id="3.6.5.4" evidence="10"/>
<dbReference type="InterPro" id="IPR004390">
    <property type="entry name" value="SR_rcpt_FtsY"/>
</dbReference>
<comment type="catalytic activity">
    <reaction evidence="8 10">
        <text>GTP + H2O = GDP + phosphate + H(+)</text>
        <dbReference type="Rhea" id="RHEA:19669"/>
        <dbReference type="ChEBI" id="CHEBI:15377"/>
        <dbReference type="ChEBI" id="CHEBI:15378"/>
        <dbReference type="ChEBI" id="CHEBI:37565"/>
        <dbReference type="ChEBI" id="CHEBI:43474"/>
        <dbReference type="ChEBI" id="CHEBI:58189"/>
        <dbReference type="EC" id="3.6.5.4"/>
    </reaction>
</comment>
<evidence type="ECO:0000256" key="1">
    <source>
        <dbReference type="ARBA" id="ARBA00022475"/>
    </source>
</evidence>
<evidence type="ECO:0000256" key="3">
    <source>
        <dbReference type="ARBA" id="ARBA00022741"/>
    </source>
</evidence>
<dbReference type="InterPro" id="IPR042101">
    <property type="entry name" value="SRP54_N_sf"/>
</dbReference>
<dbReference type="InterPro" id="IPR027417">
    <property type="entry name" value="P-loop_NTPase"/>
</dbReference>